<keyword evidence="2" id="KW-0560">Oxidoreductase</keyword>
<dbReference type="Pfam" id="PF03992">
    <property type="entry name" value="ABM"/>
    <property type="match status" value="1"/>
</dbReference>
<feature type="domain" description="ABM" evidence="1">
    <location>
        <begin position="1"/>
        <end position="90"/>
    </location>
</feature>
<protein>
    <submittedName>
        <fullName evidence="2">Quinol monooxygenase</fullName>
        <ecNumber evidence="2">1.-.-.-</ecNumber>
    </submittedName>
</protein>
<comment type="caution">
    <text evidence="2">The sequence shown here is derived from an EMBL/GenBank/DDBJ whole genome shotgun (WGS) entry which is preliminary data.</text>
</comment>
<organism evidence="2 3">
    <name type="scientific">Halorubrum rutilum</name>
    <dbReference type="NCBI Taxonomy" id="1364933"/>
    <lineage>
        <taxon>Archaea</taxon>
        <taxon>Methanobacteriati</taxon>
        <taxon>Methanobacteriota</taxon>
        <taxon>Stenosarchaea group</taxon>
        <taxon>Halobacteria</taxon>
        <taxon>Halobacteriales</taxon>
        <taxon>Haloferacaceae</taxon>
        <taxon>Halorubrum</taxon>
    </lineage>
</organism>
<dbReference type="GO" id="GO:0004497">
    <property type="term" value="F:monooxygenase activity"/>
    <property type="evidence" value="ECO:0007669"/>
    <property type="project" value="UniProtKB-KW"/>
</dbReference>
<evidence type="ECO:0000313" key="3">
    <source>
        <dbReference type="Proteomes" id="UP001596545"/>
    </source>
</evidence>
<dbReference type="EMBL" id="JBHTBL010000012">
    <property type="protein sequence ID" value="MFC7325828.1"/>
    <property type="molecule type" value="Genomic_DNA"/>
</dbReference>
<evidence type="ECO:0000259" key="1">
    <source>
        <dbReference type="PROSITE" id="PS51725"/>
    </source>
</evidence>
<gene>
    <name evidence="2" type="ORF">ACFQMF_14740</name>
</gene>
<keyword evidence="2" id="KW-0503">Monooxygenase</keyword>
<name>A0ABD6AP07_9EURY</name>
<dbReference type="EC" id="1.-.-.-" evidence="2"/>
<dbReference type="InterPro" id="IPR007138">
    <property type="entry name" value="ABM_dom"/>
</dbReference>
<dbReference type="PROSITE" id="PS51725">
    <property type="entry name" value="ABM"/>
    <property type="match status" value="1"/>
</dbReference>
<reference evidence="2 3" key="1">
    <citation type="journal article" date="2019" name="Int. J. Syst. Evol. Microbiol.">
        <title>The Global Catalogue of Microorganisms (GCM) 10K type strain sequencing project: providing services to taxonomists for standard genome sequencing and annotation.</title>
        <authorList>
            <consortium name="The Broad Institute Genomics Platform"/>
            <consortium name="The Broad Institute Genome Sequencing Center for Infectious Disease"/>
            <person name="Wu L."/>
            <person name="Ma J."/>
        </authorList>
    </citation>
    <scope>NUCLEOTIDE SEQUENCE [LARGE SCALE GENOMIC DNA]</scope>
    <source>
        <strain evidence="2 3">CGMCC 1.12554</strain>
    </source>
</reference>
<dbReference type="Proteomes" id="UP001596545">
    <property type="component" value="Unassembled WGS sequence"/>
</dbReference>
<evidence type="ECO:0000313" key="2">
    <source>
        <dbReference type="EMBL" id="MFC7325828.1"/>
    </source>
</evidence>
<dbReference type="RefSeq" id="WP_256409882.1">
    <property type="nucleotide sequence ID" value="NZ_JANHDN010000008.1"/>
</dbReference>
<dbReference type="PANTHER" id="PTHR33336:SF15">
    <property type="entry name" value="ABM DOMAIN-CONTAINING PROTEIN"/>
    <property type="match status" value="1"/>
</dbReference>
<dbReference type="InterPro" id="IPR011008">
    <property type="entry name" value="Dimeric_a/b-barrel"/>
</dbReference>
<accession>A0ABD6AP07</accession>
<dbReference type="InterPro" id="IPR050744">
    <property type="entry name" value="AI-2_Isomerase_LsrG"/>
</dbReference>
<sequence>MLINHTTIRFDPAKRAEAMALVDDLVDRSRTEDGTVRYRAMTDVGDPDVVRFFEQYEDAAAAEAHAESEQYRRFVESLPELADGNVETIRIRADETDRVELTPRDAVDALD</sequence>
<proteinExistence type="predicted"/>
<dbReference type="PANTHER" id="PTHR33336">
    <property type="entry name" value="QUINOL MONOOXYGENASE YGIN-RELATED"/>
    <property type="match status" value="1"/>
</dbReference>
<dbReference type="AlphaFoldDB" id="A0ABD6AP07"/>
<keyword evidence="3" id="KW-1185">Reference proteome</keyword>
<dbReference type="Gene3D" id="3.30.70.100">
    <property type="match status" value="1"/>
</dbReference>
<dbReference type="SUPFAM" id="SSF54909">
    <property type="entry name" value="Dimeric alpha+beta barrel"/>
    <property type="match status" value="1"/>
</dbReference>